<dbReference type="AlphaFoldDB" id="A0A5N5T5S7"/>
<keyword evidence="8" id="KW-0067">ATP-binding</keyword>
<comment type="similarity">
    <text evidence="1">Belongs to the ABC transporter superfamily. ABCD family. Peroxisomal fatty acyl CoA transporter (TC 3.A.1.203) subfamily.</text>
</comment>
<evidence type="ECO:0000256" key="3">
    <source>
        <dbReference type="ARBA" id="ARBA00022692"/>
    </source>
</evidence>
<dbReference type="GO" id="GO:0005778">
    <property type="term" value="C:peroxisomal membrane"/>
    <property type="evidence" value="ECO:0007669"/>
    <property type="project" value="TreeGrafter"/>
</dbReference>
<dbReference type="GO" id="GO:0007031">
    <property type="term" value="P:peroxisome organization"/>
    <property type="evidence" value="ECO:0007669"/>
    <property type="project" value="TreeGrafter"/>
</dbReference>
<keyword evidence="5" id="KW-0472">Membrane</keyword>
<evidence type="ECO:0000313" key="9">
    <source>
        <dbReference type="Proteomes" id="UP000326759"/>
    </source>
</evidence>
<dbReference type="GO" id="GO:0005324">
    <property type="term" value="F:long-chain fatty acid transmembrane transporter activity"/>
    <property type="evidence" value="ECO:0007669"/>
    <property type="project" value="TreeGrafter"/>
</dbReference>
<feature type="domain" description="ABC transporter" evidence="7">
    <location>
        <begin position="121"/>
        <end position="268"/>
    </location>
</feature>
<keyword evidence="9" id="KW-1185">Reference proteome</keyword>
<organism evidence="8 9">
    <name type="scientific">Armadillidium nasatum</name>
    <dbReference type="NCBI Taxonomy" id="96803"/>
    <lineage>
        <taxon>Eukaryota</taxon>
        <taxon>Metazoa</taxon>
        <taxon>Ecdysozoa</taxon>
        <taxon>Arthropoda</taxon>
        <taxon>Crustacea</taxon>
        <taxon>Multicrustacea</taxon>
        <taxon>Malacostraca</taxon>
        <taxon>Eumalacostraca</taxon>
        <taxon>Peracarida</taxon>
        <taxon>Isopoda</taxon>
        <taxon>Oniscidea</taxon>
        <taxon>Crinocheta</taxon>
        <taxon>Armadillidiidae</taxon>
        <taxon>Armadillidium</taxon>
    </lineage>
</organism>
<evidence type="ECO:0000259" key="7">
    <source>
        <dbReference type="Pfam" id="PF00005"/>
    </source>
</evidence>
<dbReference type="Gene3D" id="3.40.50.300">
    <property type="entry name" value="P-loop containing nucleotide triphosphate hydrolases"/>
    <property type="match status" value="1"/>
</dbReference>
<dbReference type="SUPFAM" id="SSF52540">
    <property type="entry name" value="P-loop containing nucleoside triphosphate hydrolases"/>
    <property type="match status" value="1"/>
</dbReference>
<dbReference type="GO" id="GO:0042760">
    <property type="term" value="P:very long-chain fatty acid catabolic process"/>
    <property type="evidence" value="ECO:0007669"/>
    <property type="project" value="TreeGrafter"/>
</dbReference>
<name>A0A5N5T5S7_9CRUS</name>
<protein>
    <submittedName>
        <fullName evidence="8">Putative ABC transporter ATP-binding protein</fullName>
    </submittedName>
</protein>
<dbReference type="PROSITE" id="PS00211">
    <property type="entry name" value="ABC_TRANSPORTER_1"/>
    <property type="match status" value="1"/>
</dbReference>
<dbReference type="Pfam" id="PF00005">
    <property type="entry name" value="ABC_tran"/>
    <property type="match status" value="1"/>
</dbReference>
<dbReference type="GO" id="GO:0042626">
    <property type="term" value="F:ATPase-coupled transmembrane transporter activity"/>
    <property type="evidence" value="ECO:0007669"/>
    <property type="project" value="TreeGrafter"/>
</dbReference>
<dbReference type="InterPro" id="IPR003439">
    <property type="entry name" value="ABC_transporter-like_ATP-bd"/>
</dbReference>
<evidence type="ECO:0000256" key="2">
    <source>
        <dbReference type="ARBA" id="ARBA00022448"/>
    </source>
</evidence>
<dbReference type="PANTHER" id="PTHR11384">
    <property type="entry name" value="ATP-BINDING CASSETTE, SUB-FAMILY D MEMBER"/>
    <property type="match status" value="1"/>
</dbReference>
<dbReference type="GO" id="GO:0005524">
    <property type="term" value="F:ATP binding"/>
    <property type="evidence" value="ECO:0007669"/>
    <property type="project" value="UniProtKB-KW"/>
</dbReference>
<dbReference type="InterPro" id="IPR017871">
    <property type="entry name" value="ABC_transporter-like_CS"/>
</dbReference>
<feature type="non-terminal residue" evidence="8">
    <location>
        <position position="289"/>
    </location>
</feature>
<keyword evidence="6" id="KW-0732">Signal</keyword>
<evidence type="ECO:0000313" key="8">
    <source>
        <dbReference type="EMBL" id="KAB7501926.1"/>
    </source>
</evidence>
<dbReference type="OrthoDB" id="422637at2759"/>
<sequence>NSFLCMSLMFSFSQLVDLTSSVVELSGVTHRVSQLIEKLNELQVEWDLQELQVSSSFSNLTKKRYGSRKFPTSEEERREILHENGNGEISLALRDEQPINIAFIFNNVTITPPESDRILVKELTLEITRQNHLLVMGPSSSGKSSLLRVIRGLWTSKEGSVGHNLPPGPKAVIFLPQKPIMTNGSLYEQIIYPLRLDKNNPPSEETLQEILKTIDELLLHGLVERCGGLLNDPHWRDDILSPGEMQRICFLRLFYHKPQYAFLDESTSGLSLEVEEYLYSVCLKYGITL</sequence>
<evidence type="ECO:0000256" key="1">
    <source>
        <dbReference type="ARBA" id="ARBA00008575"/>
    </source>
</evidence>
<feature type="non-terminal residue" evidence="8">
    <location>
        <position position="1"/>
    </location>
</feature>
<dbReference type="InterPro" id="IPR027417">
    <property type="entry name" value="P-loop_NTPase"/>
</dbReference>
<keyword evidence="2" id="KW-0813">Transport</keyword>
<dbReference type="EMBL" id="SEYY01009060">
    <property type="protein sequence ID" value="KAB7501926.1"/>
    <property type="molecule type" value="Genomic_DNA"/>
</dbReference>
<feature type="signal peptide" evidence="6">
    <location>
        <begin position="1"/>
        <end position="21"/>
    </location>
</feature>
<dbReference type="Proteomes" id="UP000326759">
    <property type="component" value="Unassembled WGS sequence"/>
</dbReference>
<dbReference type="InterPro" id="IPR050835">
    <property type="entry name" value="ABC_transporter_sub-D"/>
</dbReference>
<keyword evidence="8" id="KW-0547">Nucleotide-binding</keyword>
<keyword evidence="4" id="KW-1133">Transmembrane helix</keyword>
<evidence type="ECO:0000256" key="4">
    <source>
        <dbReference type="ARBA" id="ARBA00022989"/>
    </source>
</evidence>
<evidence type="ECO:0000256" key="5">
    <source>
        <dbReference type="ARBA" id="ARBA00023136"/>
    </source>
</evidence>
<dbReference type="GO" id="GO:0006635">
    <property type="term" value="P:fatty acid beta-oxidation"/>
    <property type="evidence" value="ECO:0007669"/>
    <property type="project" value="TreeGrafter"/>
</dbReference>
<comment type="caution">
    <text evidence="8">The sequence shown here is derived from an EMBL/GenBank/DDBJ whole genome shotgun (WGS) entry which is preliminary data.</text>
</comment>
<proteinExistence type="inferred from homology"/>
<dbReference type="GO" id="GO:0015910">
    <property type="term" value="P:long-chain fatty acid import into peroxisome"/>
    <property type="evidence" value="ECO:0007669"/>
    <property type="project" value="TreeGrafter"/>
</dbReference>
<gene>
    <name evidence="8" type="ORF">Anas_12864</name>
</gene>
<dbReference type="GO" id="GO:0016887">
    <property type="term" value="F:ATP hydrolysis activity"/>
    <property type="evidence" value="ECO:0007669"/>
    <property type="project" value="InterPro"/>
</dbReference>
<accession>A0A5N5T5S7</accession>
<keyword evidence="3" id="KW-0812">Transmembrane</keyword>
<reference evidence="8 9" key="1">
    <citation type="journal article" date="2019" name="PLoS Biol.">
        <title>Sex chromosomes control vertical transmission of feminizing Wolbachia symbionts in an isopod.</title>
        <authorList>
            <person name="Becking T."/>
            <person name="Chebbi M.A."/>
            <person name="Giraud I."/>
            <person name="Moumen B."/>
            <person name="Laverre T."/>
            <person name="Caubet Y."/>
            <person name="Peccoud J."/>
            <person name="Gilbert C."/>
            <person name="Cordaux R."/>
        </authorList>
    </citation>
    <scope>NUCLEOTIDE SEQUENCE [LARGE SCALE GENOMIC DNA]</scope>
    <source>
        <strain evidence="8">ANa2</strain>
        <tissue evidence="8">Whole body excluding digestive tract and cuticle</tissue>
    </source>
</reference>
<evidence type="ECO:0000256" key="6">
    <source>
        <dbReference type="SAM" id="SignalP"/>
    </source>
</evidence>
<feature type="chain" id="PRO_5024417903" evidence="6">
    <location>
        <begin position="22"/>
        <end position="289"/>
    </location>
</feature>
<dbReference type="PANTHER" id="PTHR11384:SF59">
    <property type="entry name" value="LYSOSOMAL COBALAMIN TRANSPORTER ABCD4"/>
    <property type="match status" value="1"/>
</dbReference>